<dbReference type="EMBL" id="JBICCN010000427">
    <property type="protein sequence ID" value="KAL3069657.1"/>
    <property type="molecule type" value="Genomic_DNA"/>
</dbReference>
<keyword evidence="1" id="KW-1133">Transmembrane helix</keyword>
<proteinExistence type="predicted"/>
<keyword evidence="3" id="KW-1185">Reference proteome</keyword>
<dbReference type="Gene3D" id="1.20.1070.10">
    <property type="entry name" value="Rhodopsin 7-helix transmembrane proteins"/>
    <property type="match status" value="1"/>
</dbReference>
<feature type="transmembrane region" description="Helical" evidence="1">
    <location>
        <begin position="249"/>
        <end position="267"/>
    </location>
</feature>
<evidence type="ECO:0000313" key="3">
    <source>
        <dbReference type="Proteomes" id="UP001620645"/>
    </source>
</evidence>
<sequence length="363" mass="40429">MAQNNDGTNGTILSNKSAPNSMDFASLTSENESLINVLVGCAMMALSSFCLAANLLVVKTIVMDKNLRRQNSYKFMLALCLVDCSQSVVHFITGFFTIDQSNFDQLLSKALGVIATPSYVFYAIVTIVLAIHRLTVISSSVYLEELLFSPIGLWFLLPALVSLSFALALSSPWAAIVYWPDQFSWAYDDSRPLSHWVQYVEEIIELGGIPLAGLIYAAIFFTILYKFLLLKRINGLLLRQTGTVAEVKVLIQAFVITIYCTVLNYFWHNSEWLLPNTKMANCALNFMWIANGAVNPIIYFAVNAAIRQRISASFGVSSPANTPQMFPHISTTVLPPQHRLSVPFPMQNNFLSTTNLPRRASRN</sequence>
<comment type="caution">
    <text evidence="2">The sequence shown here is derived from an EMBL/GenBank/DDBJ whole genome shotgun (WGS) entry which is preliminary data.</text>
</comment>
<evidence type="ECO:0000313" key="2">
    <source>
        <dbReference type="EMBL" id="KAL3069657.1"/>
    </source>
</evidence>
<dbReference type="AlphaFoldDB" id="A0ABD2HT24"/>
<keyword evidence="1" id="KW-0812">Transmembrane</keyword>
<organism evidence="2 3">
    <name type="scientific">Heterodera schachtii</name>
    <name type="common">Sugarbeet cyst nematode worm</name>
    <name type="synonym">Tylenchus schachtii</name>
    <dbReference type="NCBI Taxonomy" id="97005"/>
    <lineage>
        <taxon>Eukaryota</taxon>
        <taxon>Metazoa</taxon>
        <taxon>Ecdysozoa</taxon>
        <taxon>Nematoda</taxon>
        <taxon>Chromadorea</taxon>
        <taxon>Rhabditida</taxon>
        <taxon>Tylenchina</taxon>
        <taxon>Tylenchomorpha</taxon>
        <taxon>Tylenchoidea</taxon>
        <taxon>Heteroderidae</taxon>
        <taxon>Heteroderinae</taxon>
        <taxon>Heterodera</taxon>
    </lineage>
</organism>
<reference evidence="2 3" key="1">
    <citation type="submission" date="2024-10" db="EMBL/GenBank/DDBJ databases">
        <authorList>
            <person name="Kim D."/>
        </authorList>
    </citation>
    <scope>NUCLEOTIDE SEQUENCE [LARGE SCALE GENOMIC DNA]</scope>
    <source>
        <strain evidence="2">Taebaek</strain>
    </source>
</reference>
<dbReference type="SUPFAM" id="SSF81321">
    <property type="entry name" value="Family A G protein-coupled receptor-like"/>
    <property type="match status" value="1"/>
</dbReference>
<protein>
    <recommendedName>
        <fullName evidence="4">G-protein coupled receptors family 1 profile domain-containing protein</fullName>
    </recommendedName>
</protein>
<gene>
    <name evidence="2" type="ORF">niasHS_015891</name>
</gene>
<keyword evidence="1" id="KW-0472">Membrane</keyword>
<evidence type="ECO:0008006" key="4">
    <source>
        <dbReference type="Google" id="ProtNLM"/>
    </source>
</evidence>
<accession>A0ABD2HT24</accession>
<name>A0ABD2HT24_HETSC</name>
<feature type="transmembrane region" description="Helical" evidence="1">
    <location>
        <begin position="152"/>
        <end position="179"/>
    </location>
</feature>
<dbReference type="PANTHER" id="PTHR23021">
    <property type="entry name" value="SERPENTINE RECEPTOR, CLASS T"/>
    <property type="match status" value="1"/>
</dbReference>
<dbReference type="Proteomes" id="UP001620645">
    <property type="component" value="Unassembled WGS sequence"/>
</dbReference>
<dbReference type="Pfam" id="PF10321">
    <property type="entry name" value="7TM_GPCR_Srt"/>
    <property type="match status" value="1"/>
</dbReference>
<feature type="transmembrane region" description="Helical" evidence="1">
    <location>
        <begin position="110"/>
        <end position="131"/>
    </location>
</feature>
<evidence type="ECO:0000256" key="1">
    <source>
        <dbReference type="SAM" id="Phobius"/>
    </source>
</evidence>
<feature type="transmembrane region" description="Helical" evidence="1">
    <location>
        <begin position="287"/>
        <end position="306"/>
    </location>
</feature>
<feature type="transmembrane region" description="Helical" evidence="1">
    <location>
        <begin position="34"/>
        <end position="57"/>
    </location>
</feature>
<feature type="transmembrane region" description="Helical" evidence="1">
    <location>
        <begin position="77"/>
        <end position="98"/>
    </location>
</feature>
<dbReference type="CDD" id="cd00637">
    <property type="entry name" value="7tm_classA_rhodopsin-like"/>
    <property type="match status" value="1"/>
</dbReference>
<dbReference type="InterPro" id="IPR019425">
    <property type="entry name" value="7TM_GPCR_serpentine_rcpt_Srt"/>
</dbReference>
<dbReference type="PANTHER" id="PTHR23021:SF18">
    <property type="entry name" value="SERPENTINE RECEPTOR, CLASS T"/>
    <property type="match status" value="1"/>
</dbReference>
<feature type="transmembrane region" description="Helical" evidence="1">
    <location>
        <begin position="209"/>
        <end position="228"/>
    </location>
</feature>